<keyword evidence="2" id="KW-1185">Reference proteome</keyword>
<accession>A0A0N8GRK7</accession>
<dbReference type="InterPro" id="IPR036249">
    <property type="entry name" value="Thioredoxin-like_sf"/>
</dbReference>
<dbReference type="Proteomes" id="UP000050277">
    <property type="component" value="Unassembled WGS sequence"/>
</dbReference>
<comment type="caution">
    <text evidence="1">The sequence shown here is derived from an EMBL/GenBank/DDBJ whole genome shotgun (WGS) entry which is preliminary data.</text>
</comment>
<sequence>MQTLQAGTIVPNFTLQTAMGERFSRGDLRGKAALVIVFLPANDGLNPTYLANLSTAVQRWSHEQKALVISAEALPPTEGLIVLHDPESKVLAQFLGEAKGGWFITDRYGELYAQGQSLSTADLPKPMSLSEWLEYVNMRCGG</sequence>
<dbReference type="SUPFAM" id="SSF52833">
    <property type="entry name" value="Thioredoxin-like"/>
    <property type="match status" value="1"/>
</dbReference>
<proteinExistence type="predicted"/>
<dbReference type="RefSeq" id="WP_054534780.1">
    <property type="nucleotide sequence ID" value="NZ_LGKP01000021.1"/>
</dbReference>
<dbReference type="OrthoDB" id="157713at2"/>
<evidence type="ECO:0000313" key="1">
    <source>
        <dbReference type="EMBL" id="KPL86770.1"/>
    </source>
</evidence>
<protein>
    <recommendedName>
        <fullName evidence="3">Alkyl hydroperoxide reductase subunit C/ Thiol specific antioxidant domain-containing protein</fullName>
    </recommendedName>
</protein>
<organism evidence="1 2">
    <name type="scientific">Herpetosiphon geysericola</name>
    <dbReference type="NCBI Taxonomy" id="70996"/>
    <lineage>
        <taxon>Bacteria</taxon>
        <taxon>Bacillati</taxon>
        <taxon>Chloroflexota</taxon>
        <taxon>Chloroflexia</taxon>
        <taxon>Herpetosiphonales</taxon>
        <taxon>Herpetosiphonaceae</taxon>
        <taxon>Herpetosiphon</taxon>
    </lineage>
</organism>
<reference evidence="1 2" key="1">
    <citation type="submission" date="2015-07" db="EMBL/GenBank/DDBJ databases">
        <title>Whole genome sequence of Herpetosiphon geysericola DSM 7119.</title>
        <authorList>
            <person name="Hemp J."/>
            <person name="Ward L.M."/>
            <person name="Pace L.A."/>
            <person name="Fischer W.W."/>
        </authorList>
    </citation>
    <scope>NUCLEOTIDE SEQUENCE [LARGE SCALE GENOMIC DNA]</scope>
    <source>
        <strain evidence="1 2">DSM 7119</strain>
    </source>
</reference>
<evidence type="ECO:0008006" key="3">
    <source>
        <dbReference type="Google" id="ProtNLM"/>
    </source>
</evidence>
<dbReference type="EMBL" id="LGKP01000021">
    <property type="protein sequence ID" value="KPL86770.1"/>
    <property type="molecule type" value="Genomic_DNA"/>
</dbReference>
<dbReference type="Gene3D" id="3.40.30.10">
    <property type="entry name" value="Glutaredoxin"/>
    <property type="match status" value="1"/>
</dbReference>
<evidence type="ECO:0000313" key="2">
    <source>
        <dbReference type="Proteomes" id="UP000050277"/>
    </source>
</evidence>
<gene>
    <name evidence="1" type="ORF">SE18_12465</name>
</gene>
<name>A0A0N8GRK7_9CHLR</name>
<dbReference type="AlphaFoldDB" id="A0A0N8GRK7"/>